<dbReference type="SUPFAM" id="SSF46785">
    <property type="entry name" value="Winged helix' DNA-binding domain"/>
    <property type="match status" value="1"/>
</dbReference>
<dbReference type="GO" id="GO:0003700">
    <property type="term" value="F:DNA-binding transcription factor activity"/>
    <property type="evidence" value="ECO:0007669"/>
    <property type="project" value="InterPro"/>
</dbReference>
<reference evidence="2 3" key="1">
    <citation type="submission" date="2018-06" db="EMBL/GenBank/DDBJ databases">
        <title>Genomic Encyclopedia of Archaeal and Bacterial Type Strains, Phase II (KMG-II): from individual species to whole genera.</title>
        <authorList>
            <person name="Goeker M."/>
        </authorList>
    </citation>
    <scope>NUCLEOTIDE SEQUENCE [LARGE SCALE GENOMIC DNA]</scope>
    <source>
        <strain evidence="2 3">CFPB 3232</strain>
    </source>
</reference>
<dbReference type="GO" id="GO:0006950">
    <property type="term" value="P:response to stress"/>
    <property type="evidence" value="ECO:0007669"/>
    <property type="project" value="TreeGrafter"/>
</dbReference>
<evidence type="ECO:0000313" key="2">
    <source>
        <dbReference type="EMBL" id="RAR84344.1"/>
    </source>
</evidence>
<comment type="caution">
    <text evidence="2">The sequence shown here is derived from an EMBL/GenBank/DDBJ whole genome shotgun (WGS) entry which is preliminary data.</text>
</comment>
<proteinExistence type="predicted"/>
<dbReference type="AlphaFoldDB" id="A0A328ZFK1"/>
<dbReference type="InterPro" id="IPR036390">
    <property type="entry name" value="WH_DNA-bd_sf"/>
</dbReference>
<dbReference type="Pfam" id="PF12802">
    <property type="entry name" value="MarR_2"/>
    <property type="match status" value="1"/>
</dbReference>
<accession>A0A328ZFK1</accession>
<keyword evidence="2" id="KW-0238">DNA-binding</keyword>
<sequence length="189" mass="20104">MHFLVSLADNLGMASNPFAAPSAGPSLSPLSGHDAWRLTHLGRLLGHAVRRFDARVLELMAHDVHVPLALSNLAARDQVSAAHIHITRHLSLQGDRLTDLAARAGMAKQSMAALVDQCEAWGLVAREPDARDARARRVCFTEAGLAWLEAFRTAVARAEAEFRAEVGDEVAAVVALGLEAYAGADGVDG</sequence>
<dbReference type="Gene3D" id="1.10.10.10">
    <property type="entry name" value="Winged helix-like DNA-binding domain superfamily/Winged helix DNA-binding domain"/>
    <property type="match status" value="1"/>
</dbReference>
<dbReference type="InterPro" id="IPR039422">
    <property type="entry name" value="MarR/SlyA-like"/>
</dbReference>
<gene>
    <name evidence="2" type="ORF">AX018_101162</name>
</gene>
<dbReference type="InterPro" id="IPR000835">
    <property type="entry name" value="HTH_MarR-typ"/>
</dbReference>
<dbReference type="GO" id="GO:0003677">
    <property type="term" value="F:DNA binding"/>
    <property type="evidence" value="ECO:0007669"/>
    <property type="project" value="UniProtKB-KW"/>
</dbReference>
<organism evidence="2 3">
    <name type="scientific">Paracidovorax anthurii</name>
    <dbReference type="NCBI Taxonomy" id="78229"/>
    <lineage>
        <taxon>Bacteria</taxon>
        <taxon>Pseudomonadati</taxon>
        <taxon>Pseudomonadota</taxon>
        <taxon>Betaproteobacteria</taxon>
        <taxon>Burkholderiales</taxon>
        <taxon>Comamonadaceae</taxon>
        <taxon>Paracidovorax</taxon>
    </lineage>
</organism>
<dbReference type="PANTHER" id="PTHR33164">
    <property type="entry name" value="TRANSCRIPTIONAL REGULATOR, MARR FAMILY"/>
    <property type="match status" value="1"/>
</dbReference>
<evidence type="ECO:0000313" key="3">
    <source>
        <dbReference type="Proteomes" id="UP000248856"/>
    </source>
</evidence>
<name>A0A328ZFK1_9BURK</name>
<dbReference type="Proteomes" id="UP000248856">
    <property type="component" value="Unassembled WGS sequence"/>
</dbReference>
<feature type="domain" description="HTH marR-type" evidence="1">
    <location>
        <begin position="89"/>
        <end position="135"/>
    </location>
</feature>
<keyword evidence="3" id="KW-1185">Reference proteome</keyword>
<dbReference type="InterPro" id="IPR036388">
    <property type="entry name" value="WH-like_DNA-bd_sf"/>
</dbReference>
<protein>
    <submittedName>
        <fullName evidence="2">DNA-binding MarR family transcriptional regulator</fullName>
    </submittedName>
</protein>
<evidence type="ECO:0000259" key="1">
    <source>
        <dbReference type="Pfam" id="PF12802"/>
    </source>
</evidence>
<dbReference type="PANTHER" id="PTHR33164:SF57">
    <property type="entry name" value="MARR-FAMILY TRANSCRIPTIONAL REGULATOR"/>
    <property type="match status" value="1"/>
</dbReference>
<dbReference type="EMBL" id="QLTA01000011">
    <property type="protein sequence ID" value="RAR84344.1"/>
    <property type="molecule type" value="Genomic_DNA"/>
</dbReference>